<reference evidence="4" key="1">
    <citation type="submission" date="2014-08" db="EMBL/GenBank/DDBJ databases">
        <title>Comparative genomics of the Paenibacillus odorifer group.</title>
        <authorList>
            <person name="den Bakker H.C."/>
            <person name="Tsai Y.-C.Y.-C."/>
            <person name="Martin N."/>
            <person name="Korlach J."/>
            <person name="Wiedmann M."/>
        </authorList>
    </citation>
    <scope>NUCLEOTIDE SEQUENCE [LARGE SCALE GENOMIC DNA]</scope>
    <source>
        <strain evidence="4">DSM 13188</strain>
    </source>
</reference>
<dbReference type="GO" id="GO:0016747">
    <property type="term" value="F:acyltransferase activity, transferring groups other than amino-acyl groups"/>
    <property type="evidence" value="ECO:0007669"/>
    <property type="project" value="InterPro"/>
</dbReference>
<dbReference type="RefSeq" id="WP_042217272.1">
    <property type="nucleotide sequence ID" value="NZ_CP009285.1"/>
</dbReference>
<feature type="domain" description="N-acetyltransferase" evidence="3">
    <location>
        <begin position="2"/>
        <end position="160"/>
    </location>
</feature>
<organism evidence="4 5">
    <name type="scientific">Paenibacillus borealis</name>
    <dbReference type="NCBI Taxonomy" id="160799"/>
    <lineage>
        <taxon>Bacteria</taxon>
        <taxon>Bacillati</taxon>
        <taxon>Bacillota</taxon>
        <taxon>Bacilli</taxon>
        <taxon>Bacillales</taxon>
        <taxon>Paenibacillaceae</taxon>
        <taxon>Paenibacillus</taxon>
    </lineage>
</organism>
<dbReference type="OrthoDB" id="9790865at2"/>
<name>A0A089MW98_PAEBO</name>
<protein>
    <submittedName>
        <fullName evidence="4">Acetyltransferase</fullName>
    </submittedName>
</protein>
<accession>A0A089MW98</accession>
<dbReference type="AlphaFoldDB" id="A0A089MW98"/>
<dbReference type="InterPro" id="IPR050680">
    <property type="entry name" value="YpeA/RimI_acetyltransf"/>
</dbReference>
<evidence type="ECO:0000259" key="3">
    <source>
        <dbReference type="PROSITE" id="PS51186"/>
    </source>
</evidence>
<dbReference type="CDD" id="cd04301">
    <property type="entry name" value="NAT_SF"/>
    <property type="match status" value="1"/>
</dbReference>
<sequence length="167" mass="18855">MISIRPMELQEYDFLMDMHYESISIVQGKPSRSELLCSPDIVKYNENWGKEGDRALIALIDNQPAGAAWYRLFDETNQGYGFVDAETPELGVAIRPGYRKRGLGIRLMEAIIQQAVSDGYPSVSLSVDPENQAAVRLYDKLGFEYFGISGTSRTMKLNIRLNGFYTI</sequence>
<proteinExistence type="predicted"/>
<dbReference type="PROSITE" id="PS51186">
    <property type="entry name" value="GNAT"/>
    <property type="match status" value="1"/>
</dbReference>
<keyword evidence="2" id="KW-0012">Acyltransferase</keyword>
<dbReference type="Proteomes" id="UP000029518">
    <property type="component" value="Chromosome"/>
</dbReference>
<dbReference type="InterPro" id="IPR016181">
    <property type="entry name" value="Acyl_CoA_acyltransferase"/>
</dbReference>
<dbReference type="InterPro" id="IPR000182">
    <property type="entry name" value="GNAT_dom"/>
</dbReference>
<dbReference type="Pfam" id="PF00583">
    <property type="entry name" value="Acetyltransf_1"/>
    <property type="match status" value="1"/>
</dbReference>
<keyword evidence="5" id="KW-1185">Reference proteome</keyword>
<gene>
    <name evidence="4" type="ORF">PBOR_30020</name>
</gene>
<dbReference type="HOGENOM" id="CLU_107134_1_0_9"/>
<dbReference type="KEGG" id="pbd:PBOR_30020"/>
<dbReference type="PANTHER" id="PTHR43420">
    <property type="entry name" value="ACETYLTRANSFERASE"/>
    <property type="match status" value="1"/>
</dbReference>
<dbReference type="Gene3D" id="3.40.630.30">
    <property type="match status" value="1"/>
</dbReference>
<evidence type="ECO:0000256" key="1">
    <source>
        <dbReference type="ARBA" id="ARBA00022679"/>
    </source>
</evidence>
<evidence type="ECO:0000313" key="4">
    <source>
        <dbReference type="EMBL" id="AIQ60699.1"/>
    </source>
</evidence>
<keyword evidence="1" id="KW-0808">Transferase</keyword>
<dbReference type="SUPFAM" id="SSF55729">
    <property type="entry name" value="Acyl-CoA N-acyltransferases (Nat)"/>
    <property type="match status" value="1"/>
</dbReference>
<evidence type="ECO:0000256" key="2">
    <source>
        <dbReference type="ARBA" id="ARBA00023315"/>
    </source>
</evidence>
<evidence type="ECO:0000313" key="5">
    <source>
        <dbReference type="Proteomes" id="UP000029518"/>
    </source>
</evidence>
<dbReference type="EMBL" id="CP009285">
    <property type="protein sequence ID" value="AIQ60699.1"/>
    <property type="molecule type" value="Genomic_DNA"/>
</dbReference>